<reference evidence="7 8" key="1">
    <citation type="submission" date="2019-03" db="EMBL/GenBank/DDBJ databases">
        <title>The genome sequence of a newly discovered highly antifungal drug resistant Aspergillus species, Aspergillus tanneri NIH 1004.</title>
        <authorList>
            <person name="Mounaud S."/>
            <person name="Singh I."/>
            <person name="Joardar V."/>
            <person name="Pakala S."/>
            <person name="Pakala S."/>
            <person name="Venepally P."/>
            <person name="Hoover J."/>
            <person name="Nierman W."/>
            <person name="Chung J."/>
            <person name="Losada L."/>
        </authorList>
    </citation>
    <scope>NUCLEOTIDE SEQUENCE [LARGE SCALE GENOMIC DNA]</scope>
    <source>
        <strain evidence="7 8">NIH1004</strain>
    </source>
</reference>
<dbReference type="GO" id="GO:0000981">
    <property type="term" value="F:DNA-binding transcription factor activity, RNA polymerase II-specific"/>
    <property type="evidence" value="ECO:0007669"/>
    <property type="project" value="TreeGrafter"/>
</dbReference>
<feature type="domain" description="HMG box" evidence="5">
    <location>
        <begin position="187"/>
        <end position="255"/>
    </location>
</feature>
<name>A0A4S3J7M1_9EURO</name>
<feature type="compositionally biased region" description="Basic and acidic residues" evidence="4">
    <location>
        <begin position="250"/>
        <end position="276"/>
    </location>
</feature>
<dbReference type="InterPro" id="IPR009071">
    <property type="entry name" value="HMG_box_dom"/>
</dbReference>
<gene>
    <name evidence="6" type="ORF">ATNIH1004_008802</name>
    <name evidence="7" type="ORF">EYZ11_009650</name>
</gene>
<dbReference type="GO" id="GO:0000978">
    <property type="term" value="F:RNA polymerase II cis-regulatory region sequence-specific DNA binding"/>
    <property type="evidence" value="ECO:0007669"/>
    <property type="project" value="TreeGrafter"/>
</dbReference>
<evidence type="ECO:0000313" key="7">
    <source>
        <dbReference type="EMBL" id="THC90885.1"/>
    </source>
</evidence>
<dbReference type="PANTHER" id="PTHR45789">
    <property type="entry name" value="FI18025P1"/>
    <property type="match status" value="1"/>
</dbReference>
<protein>
    <recommendedName>
        <fullName evidence="5">HMG box domain-containing protein</fullName>
    </recommendedName>
</protein>
<evidence type="ECO:0000256" key="3">
    <source>
        <dbReference type="PROSITE-ProRule" id="PRU00267"/>
    </source>
</evidence>
<dbReference type="EMBL" id="SOSA01000470">
    <property type="protein sequence ID" value="THC90885.1"/>
    <property type="molecule type" value="Genomic_DNA"/>
</dbReference>
<organism evidence="7 8">
    <name type="scientific">Aspergillus tanneri</name>
    <dbReference type="NCBI Taxonomy" id="1220188"/>
    <lineage>
        <taxon>Eukaryota</taxon>
        <taxon>Fungi</taxon>
        <taxon>Dikarya</taxon>
        <taxon>Ascomycota</taxon>
        <taxon>Pezizomycotina</taxon>
        <taxon>Eurotiomycetes</taxon>
        <taxon>Eurotiomycetidae</taxon>
        <taxon>Eurotiales</taxon>
        <taxon>Aspergillaceae</taxon>
        <taxon>Aspergillus</taxon>
        <taxon>Aspergillus subgen. Circumdati</taxon>
    </lineage>
</organism>
<dbReference type="InterPro" id="IPR036910">
    <property type="entry name" value="HMG_box_dom_sf"/>
</dbReference>
<comment type="caution">
    <text evidence="7">The sequence shown here is derived from an EMBL/GenBank/DDBJ whole genome shotgun (WGS) entry which is preliminary data.</text>
</comment>
<evidence type="ECO:0000313" key="8">
    <source>
        <dbReference type="Proteomes" id="UP000308092"/>
    </source>
</evidence>
<dbReference type="EMBL" id="QUQM01000006">
    <property type="protein sequence ID" value="KAA8644596.1"/>
    <property type="molecule type" value="Genomic_DNA"/>
</dbReference>
<dbReference type="RefSeq" id="XP_033423957.1">
    <property type="nucleotide sequence ID" value="XM_033573405.1"/>
</dbReference>
<dbReference type="Gene3D" id="1.10.30.10">
    <property type="entry name" value="High mobility group box domain"/>
    <property type="match status" value="1"/>
</dbReference>
<feature type="compositionally biased region" description="Polar residues" evidence="4">
    <location>
        <begin position="277"/>
        <end position="290"/>
    </location>
</feature>
<reference evidence="6 9" key="2">
    <citation type="submission" date="2019-08" db="EMBL/GenBank/DDBJ databases">
        <title>The genome sequence of a newly discovered highly antifungal drug resistant Aspergillus species, Aspergillus tanneri NIH 1004.</title>
        <authorList>
            <person name="Mounaud S."/>
            <person name="Singh I."/>
            <person name="Joardar V."/>
            <person name="Pakala S."/>
            <person name="Pakala S."/>
            <person name="Venepally P."/>
            <person name="Chung J.K."/>
            <person name="Losada L."/>
            <person name="Nierman W.C."/>
        </authorList>
    </citation>
    <scope>NUCLEOTIDE SEQUENCE [LARGE SCALE GENOMIC DNA]</scope>
    <source>
        <strain evidence="6 9">NIH1004</strain>
    </source>
</reference>
<accession>A0A4S3J7M1</accession>
<dbReference type="GeneID" id="54331504"/>
<dbReference type="PROSITE" id="PS50118">
    <property type="entry name" value="HMG_BOX_2"/>
    <property type="match status" value="1"/>
</dbReference>
<dbReference type="Pfam" id="PF00505">
    <property type="entry name" value="HMG_box"/>
    <property type="match status" value="1"/>
</dbReference>
<dbReference type="GO" id="GO:0005634">
    <property type="term" value="C:nucleus"/>
    <property type="evidence" value="ECO:0007669"/>
    <property type="project" value="UniProtKB-UniRule"/>
</dbReference>
<proteinExistence type="predicted"/>
<dbReference type="OrthoDB" id="2307332at2759"/>
<dbReference type="SUPFAM" id="SSF47095">
    <property type="entry name" value="HMG-box"/>
    <property type="match status" value="1"/>
</dbReference>
<feature type="compositionally biased region" description="Basic residues" evidence="4">
    <location>
        <begin position="119"/>
        <end position="135"/>
    </location>
</feature>
<dbReference type="VEuPathDB" id="FungiDB:EYZ11_009650"/>
<dbReference type="CDD" id="cd01389">
    <property type="entry name" value="HMG-box_ROX1-like"/>
    <property type="match status" value="1"/>
</dbReference>
<keyword evidence="8" id="KW-1185">Reference proteome</keyword>
<dbReference type="AlphaFoldDB" id="A0A4S3J7M1"/>
<feature type="region of interest" description="Disordered" evidence="4">
    <location>
        <begin position="250"/>
        <end position="290"/>
    </location>
</feature>
<dbReference type="Proteomes" id="UP000324241">
    <property type="component" value="Unassembled WGS sequence"/>
</dbReference>
<feature type="compositionally biased region" description="Polar residues" evidence="4">
    <location>
        <begin position="103"/>
        <end position="113"/>
    </location>
</feature>
<evidence type="ECO:0000256" key="2">
    <source>
        <dbReference type="ARBA" id="ARBA00023242"/>
    </source>
</evidence>
<dbReference type="STRING" id="1220188.A0A4S3J7M1"/>
<keyword evidence="1 3" id="KW-0238">DNA-binding</keyword>
<evidence type="ECO:0000259" key="5">
    <source>
        <dbReference type="PROSITE" id="PS50118"/>
    </source>
</evidence>
<dbReference type="PANTHER" id="PTHR45789:SF2">
    <property type="entry name" value="FI18025P1"/>
    <property type="match status" value="1"/>
</dbReference>
<evidence type="ECO:0000313" key="9">
    <source>
        <dbReference type="Proteomes" id="UP000324241"/>
    </source>
</evidence>
<dbReference type="InterPro" id="IPR051356">
    <property type="entry name" value="SOX/SOX-like_TF"/>
</dbReference>
<evidence type="ECO:0000256" key="1">
    <source>
        <dbReference type="ARBA" id="ARBA00023125"/>
    </source>
</evidence>
<evidence type="ECO:0000256" key="4">
    <source>
        <dbReference type="SAM" id="MobiDB-lite"/>
    </source>
</evidence>
<keyword evidence="2 3" id="KW-0539">Nucleus</keyword>
<feature type="region of interest" description="Disordered" evidence="4">
    <location>
        <begin position="1"/>
        <end position="25"/>
    </location>
</feature>
<feature type="region of interest" description="Disordered" evidence="4">
    <location>
        <begin position="85"/>
        <end position="135"/>
    </location>
</feature>
<evidence type="ECO:0000313" key="6">
    <source>
        <dbReference type="EMBL" id="KAA8644596.1"/>
    </source>
</evidence>
<sequence>MKMIATHPPSPPQSTDGATPEPHRNPCGTIHSLYNQGNILDAATMHGDPTAGEIAYDGGSQASMGYNPSAYSQSLPLHSAQIITNNPQVETPPPTSDEDFLRGSSQSTPSQWLSPPARTKTRSKAKITKGPKSRAVRQKNIVYPRMPGPLSELTKHMTQVPIRDMEVWVHRPIEVRQQEVAKKKGKVARPMNSFMLYRSAYAERAKQWFAQNNHQVVSRMAGQSWKLELPEIRKRYELLARMEKANHERAHPGYRFAPEKDKKKRCKSAEENDSLKCSETPPKSSPSLNHIRTVGSEMGSEWDSRDSTPFGVVDHELSVGGAYFNSPWQSGTPGKPAPGMMSSPEPQYLQQSVHPVLLGSHVEDVRSKKIGMQDVQYTTSTALAGLPGAAHHELLQPQTIVPAPGSGSDGQLDPQLLGYHGDVSNGGGHVYSNSHYSVWQETPAGNCYLPVATTLSPTAVSYIGAGYQSGLSTLAESREAWEPSTEGVMDTAGEFDNWINSHPSGY</sequence>
<feature type="DNA-binding region" description="HMG box" evidence="3">
    <location>
        <begin position="187"/>
        <end position="255"/>
    </location>
</feature>
<dbReference type="Proteomes" id="UP000308092">
    <property type="component" value="Unassembled WGS sequence"/>
</dbReference>
<dbReference type="SMART" id="SM00398">
    <property type="entry name" value="HMG"/>
    <property type="match status" value="1"/>
</dbReference>